<dbReference type="AlphaFoldDB" id="A0A317D7B3"/>
<accession>A0A317D7B3</accession>
<dbReference type="EMBL" id="QGKR01000178">
    <property type="protein sequence ID" value="PWR09546.1"/>
    <property type="molecule type" value="Genomic_DNA"/>
</dbReference>
<dbReference type="Proteomes" id="UP000245410">
    <property type="component" value="Unassembled WGS sequence"/>
</dbReference>
<evidence type="ECO:0000313" key="2">
    <source>
        <dbReference type="EMBL" id="PWR09546.1"/>
    </source>
</evidence>
<feature type="non-terminal residue" evidence="2">
    <location>
        <position position="103"/>
    </location>
</feature>
<gene>
    <name evidence="2" type="ORF">DKT68_12370</name>
</gene>
<dbReference type="GO" id="GO:0016740">
    <property type="term" value="F:transferase activity"/>
    <property type="evidence" value="ECO:0007669"/>
    <property type="project" value="UniProtKB-KW"/>
</dbReference>
<feature type="region of interest" description="Disordered" evidence="1">
    <location>
        <begin position="1"/>
        <end position="103"/>
    </location>
</feature>
<feature type="compositionally biased region" description="Low complexity" evidence="1">
    <location>
        <begin position="60"/>
        <end position="103"/>
    </location>
</feature>
<comment type="caution">
    <text evidence="2">The sequence shown here is derived from an EMBL/GenBank/DDBJ whole genome shotgun (WGS) entry which is preliminary data.</text>
</comment>
<proteinExistence type="predicted"/>
<organism evidence="2 3">
    <name type="scientific">Micromonospora acroterricola</name>
    <dbReference type="NCBI Taxonomy" id="2202421"/>
    <lineage>
        <taxon>Bacteria</taxon>
        <taxon>Bacillati</taxon>
        <taxon>Actinomycetota</taxon>
        <taxon>Actinomycetes</taxon>
        <taxon>Micromonosporales</taxon>
        <taxon>Micromonosporaceae</taxon>
        <taxon>Micromonospora</taxon>
    </lineage>
</organism>
<keyword evidence="2" id="KW-0808">Transferase</keyword>
<keyword evidence="3" id="KW-1185">Reference proteome</keyword>
<evidence type="ECO:0000256" key="1">
    <source>
        <dbReference type="SAM" id="MobiDB-lite"/>
    </source>
</evidence>
<evidence type="ECO:0000313" key="3">
    <source>
        <dbReference type="Proteomes" id="UP000245410"/>
    </source>
</evidence>
<name>A0A317D7B3_9ACTN</name>
<reference evidence="2 3" key="1">
    <citation type="submission" date="2018-05" db="EMBL/GenBank/DDBJ databases">
        <title>Micromonospora atacamensis sp. nov., a novel actinobacteria isolated from high altitude Atacama Desert soil.</title>
        <authorList>
            <person name="Carro L."/>
            <person name="Golinska P."/>
            <person name="Klenk H.-P."/>
            <person name="Goodfellow M."/>
        </authorList>
    </citation>
    <scope>NUCLEOTIDE SEQUENCE [LARGE SCALE GENOMIC DNA]</scope>
    <source>
        <strain evidence="2 3">5R2A7</strain>
    </source>
</reference>
<sequence>MNSYGDPSSARGRAQYPGPDGDPGPGADDAYRRSGGDSGGTGWSAPQPAASPGRASVTPRAAGGRASVGGSAAVPPRGGAAAGSASVGSAAPGRAGRASVPVS</sequence>
<protein>
    <submittedName>
        <fullName evidence="2">Glycosyl transferase</fullName>
    </submittedName>
</protein>